<dbReference type="Proteomes" id="UP000242497">
    <property type="component" value="Unassembled WGS sequence"/>
</dbReference>
<keyword evidence="2" id="KW-1185">Reference proteome</keyword>
<organism evidence="1 2">
    <name type="scientific">Tepidibacter formicigenes DSM 15518</name>
    <dbReference type="NCBI Taxonomy" id="1123349"/>
    <lineage>
        <taxon>Bacteria</taxon>
        <taxon>Bacillati</taxon>
        <taxon>Bacillota</taxon>
        <taxon>Clostridia</taxon>
        <taxon>Peptostreptococcales</taxon>
        <taxon>Peptostreptococcaceae</taxon>
        <taxon>Tepidibacter</taxon>
    </lineage>
</organism>
<dbReference type="InterPro" id="IPR025911">
    <property type="entry name" value="ToxN/AbiQ_toxin"/>
</dbReference>
<dbReference type="AlphaFoldDB" id="A0A1M6QJ06"/>
<dbReference type="Gene3D" id="3.10.129.130">
    <property type="match status" value="1"/>
</dbReference>
<reference evidence="2" key="1">
    <citation type="submission" date="2016-11" db="EMBL/GenBank/DDBJ databases">
        <authorList>
            <person name="Varghese N."/>
            <person name="Submissions S."/>
        </authorList>
    </citation>
    <scope>NUCLEOTIDE SEQUENCE [LARGE SCALE GENOMIC DNA]</scope>
    <source>
        <strain evidence="2">DSM 15518</strain>
    </source>
</reference>
<proteinExistence type="predicted"/>
<sequence>MSNINFYEVTEDYIDFLQKSEIQSRGFTRIPNIGYNTHEKFVCGIVLNINNLNYYAPVSSFKRQQKSNILIKDLRTNQILGSIRFSFMFPIPESELIYKDFSCEERRYARLLQKEYDFCNRYYSSILLKANRIYQMIINNYNPRFNNDCCDFRLLEKKSLEFEAIKQTKQEVAVTKE</sequence>
<gene>
    <name evidence="1" type="ORF">SAMN02744037_01858</name>
</gene>
<dbReference type="EMBL" id="FRAE01000043">
    <property type="protein sequence ID" value="SHK20043.1"/>
    <property type="molecule type" value="Genomic_DNA"/>
</dbReference>
<dbReference type="GO" id="GO:0004521">
    <property type="term" value="F:RNA endonuclease activity"/>
    <property type="evidence" value="ECO:0007669"/>
    <property type="project" value="InterPro"/>
</dbReference>
<evidence type="ECO:0000313" key="2">
    <source>
        <dbReference type="Proteomes" id="UP000242497"/>
    </source>
</evidence>
<accession>A0A1M6QJ06</accession>
<protein>
    <submittedName>
        <fullName evidence="1">Toxin ToxN, type III toxin-antitoxin system</fullName>
    </submittedName>
</protein>
<dbReference type="OrthoDB" id="1655812at2"/>
<evidence type="ECO:0000313" key="1">
    <source>
        <dbReference type="EMBL" id="SHK20043.1"/>
    </source>
</evidence>
<dbReference type="Pfam" id="PF13958">
    <property type="entry name" value="ToxN_toxin"/>
    <property type="match status" value="1"/>
</dbReference>
<dbReference type="InterPro" id="IPR053735">
    <property type="entry name" value="Type_III_TA_endoRNase"/>
</dbReference>
<dbReference type="GO" id="GO:0003723">
    <property type="term" value="F:RNA binding"/>
    <property type="evidence" value="ECO:0007669"/>
    <property type="project" value="InterPro"/>
</dbReference>
<dbReference type="RefSeq" id="WP_084605669.1">
    <property type="nucleotide sequence ID" value="NZ_FRAE01000043.1"/>
</dbReference>
<name>A0A1M6QJ06_9FIRM</name>